<sequence length="355" mass="39839">MSLMAYATSTGTASAAAPPPRRKSCGGCVKAKRRCDLQLPCSRCAEKGLTCEYLSAGPWRPDQSRNAVAANELDLAALDAMGTDGFGNMVPGLMDAYDLDLDMNLGEGPPLLPGSNALDQMEHHRENSINGPESQSTTTRETFTRADYEDFYELREELDQGKLGNPNSASAYIIDMVRNFPRDMALRMKTPFLHPRLYEDDMPKAILDAFTASSLYTNKNPANEAAVFKVLDANATSLIRQHRPAETRPTRELLIMTQALLFYQIIRVFDGDIRQRGHAENAMPALKEMTMQLEQHRDEYASISCAGPDPPRWDSWLLDECTRRTVLMSYFFLSKYHLLKHGDGEAFHRFPKDIC</sequence>
<accession>A0A1J9QXG8</accession>
<feature type="region of interest" description="Disordered" evidence="6">
    <location>
        <begin position="1"/>
        <end position="23"/>
    </location>
</feature>
<evidence type="ECO:0000313" key="9">
    <source>
        <dbReference type="Proteomes" id="UP000183809"/>
    </source>
</evidence>
<dbReference type="OrthoDB" id="9930022at2759"/>
<organism evidence="8 9">
    <name type="scientific">Diplodia corticola</name>
    <dbReference type="NCBI Taxonomy" id="236234"/>
    <lineage>
        <taxon>Eukaryota</taxon>
        <taxon>Fungi</taxon>
        <taxon>Dikarya</taxon>
        <taxon>Ascomycota</taxon>
        <taxon>Pezizomycotina</taxon>
        <taxon>Dothideomycetes</taxon>
        <taxon>Dothideomycetes incertae sedis</taxon>
        <taxon>Botryosphaeriales</taxon>
        <taxon>Botryosphaeriaceae</taxon>
        <taxon>Diplodia</taxon>
    </lineage>
</organism>
<evidence type="ECO:0000256" key="2">
    <source>
        <dbReference type="ARBA" id="ARBA00022833"/>
    </source>
</evidence>
<feature type="domain" description="Zn(2)-C6 fungal-type" evidence="7">
    <location>
        <begin position="24"/>
        <end position="53"/>
    </location>
</feature>
<evidence type="ECO:0000256" key="4">
    <source>
        <dbReference type="ARBA" id="ARBA00023163"/>
    </source>
</evidence>
<dbReference type="InterPro" id="IPR036864">
    <property type="entry name" value="Zn2-C6_fun-type_DNA-bd_sf"/>
</dbReference>
<keyword evidence="9" id="KW-1185">Reference proteome</keyword>
<proteinExistence type="predicted"/>
<dbReference type="Proteomes" id="UP000183809">
    <property type="component" value="Unassembled WGS sequence"/>
</dbReference>
<dbReference type="SUPFAM" id="SSF57701">
    <property type="entry name" value="Zn2/Cys6 DNA-binding domain"/>
    <property type="match status" value="1"/>
</dbReference>
<dbReference type="PANTHER" id="PTHR47660">
    <property type="entry name" value="TRANSCRIPTION FACTOR WITH C2H2 AND ZN(2)-CYS(6) DNA BINDING DOMAIN (EUROFUNG)-RELATED-RELATED"/>
    <property type="match status" value="1"/>
</dbReference>
<dbReference type="Gene3D" id="4.10.240.10">
    <property type="entry name" value="Zn(2)-C6 fungal-type DNA-binding domain"/>
    <property type="match status" value="1"/>
</dbReference>
<feature type="compositionally biased region" description="Low complexity" evidence="6">
    <location>
        <begin position="1"/>
        <end position="16"/>
    </location>
</feature>
<keyword evidence="4" id="KW-0804">Transcription</keyword>
<dbReference type="Pfam" id="PF00172">
    <property type="entry name" value="Zn_clus"/>
    <property type="match status" value="1"/>
</dbReference>
<dbReference type="EMBL" id="MNUE01000028">
    <property type="protein sequence ID" value="OJD33726.1"/>
    <property type="molecule type" value="Genomic_DNA"/>
</dbReference>
<evidence type="ECO:0000313" key="8">
    <source>
        <dbReference type="EMBL" id="OJD33726.1"/>
    </source>
</evidence>
<comment type="caution">
    <text evidence="8">The sequence shown here is derived from an EMBL/GenBank/DDBJ whole genome shotgun (WGS) entry which is preliminary data.</text>
</comment>
<name>A0A1J9QXG8_9PEZI</name>
<dbReference type="GO" id="GO:0008270">
    <property type="term" value="F:zinc ion binding"/>
    <property type="evidence" value="ECO:0007669"/>
    <property type="project" value="InterPro"/>
</dbReference>
<dbReference type="GO" id="GO:0000981">
    <property type="term" value="F:DNA-binding transcription factor activity, RNA polymerase II-specific"/>
    <property type="evidence" value="ECO:0007669"/>
    <property type="project" value="InterPro"/>
</dbReference>
<dbReference type="CDD" id="cd00067">
    <property type="entry name" value="GAL4"/>
    <property type="match status" value="1"/>
</dbReference>
<gene>
    <name evidence="8" type="ORF">BKCO1_280006</name>
</gene>
<dbReference type="PANTHER" id="PTHR47660:SF3">
    <property type="entry name" value="FINGER DOMAIN PROTEIN, PUTATIVE (AFU_ORTHOLOGUE AFUA_4G03310)-RELATED"/>
    <property type="match status" value="1"/>
</dbReference>
<keyword evidence="1" id="KW-0479">Metal-binding</keyword>
<evidence type="ECO:0000256" key="1">
    <source>
        <dbReference type="ARBA" id="ARBA00022723"/>
    </source>
</evidence>
<dbReference type="AlphaFoldDB" id="A0A1J9QXG8"/>
<keyword evidence="5" id="KW-0539">Nucleus</keyword>
<dbReference type="SMART" id="SM00066">
    <property type="entry name" value="GAL4"/>
    <property type="match status" value="1"/>
</dbReference>
<evidence type="ECO:0000256" key="3">
    <source>
        <dbReference type="ARBA" id="ARBA00023015"/>
    </source>
</evidence>
<protein>
    <submittedName>
        <fullName evidence="8">Ras small monomeric</fullName>
    </submittedName>
</protein>
<evidence type="ECO:0000256" key="6">
    <source>
        <dbReference type="SAM" id="MobiDB-lite"/>
    </source>
</evidence>
<evidence type="ECO:0000259" key="7">
    <source>
        <dbReference type="PROSITE" id="PS50048"/>
    </source>
</evidence>
<dbReference type="InterPro" id="IPR001138">
    <property type="entry name" value="Zn2Cys6_DnaBD"/>
</dbReference>
<dbReference type="STRING" id="236234.A0A1J9QXG8"/>
<dbReference type="RefSeq" id="XP_020129986.1">
    <property type="nucleotide sequence ID" value="XM_020273710.1"/>
</dbReference>
<reference evidence="8 9" key="1">
    <citation type="submission" date="2016-10" db="EMBL/GenBank/DDBJ databases">
        <title>Proteomics and genomics reveal pathogen-plant mechanisms compatible with a hemibiotrophic lifestyle of Diplodia corticola.</title>
        <authorList>
            <person name="Fernandes I."/>
            <person name="De Jonge R."/>
            <person name="Van De Peer Y."/>
            <person name="Devreese B."/>
            <person name="Alves A."/>
            <person name="Esteves A.C."/>
        </authorList>
    </citation>
    <scope>NUCLEOTIDE SEQUENCE [LARGE SCALE GENOMIC DNA]</scope>
    <source>
        <strain evidence="8 9">CBS 112549</strain>
    </source>
</reference>
<dbReference type="PROSITE" id="PS50048">
    <property type="entry name" value="ZN2_CY6_FUNGAL_2"/>
    <property type="match status" value="1"/>
</dbReference>
<dbReference type="GeneID" id="31013971"/>
<keyword evidence="3" id="KW-0805">Transcription regulation</keyword>
<keyword evidence="2" id="KW-0862">Zinc</keyword>
<evidence type="ECO:0000256" key="5">
    <source>
        <dbReference type="ARBA" id="ARBA00023242"/>
    </source>
</evidence>